<proteinExistence type="predicted"/>
<keyword evidence="2" id="KW-1185">Reference proteome</keyword>
<sequence length="612" mass="68450">MHRVLETPELVDLICTELRLGESWEDSNALANLAQTNTQFRDVALDALWYEQDGIQNLLALLPDGIATLLDGPGAKVIFSRPLEPADIIPLVPYLHRIRVLFCQMHAQIFQRSSASHISADVLHAYDAFTNYCERHAPSGRKLFPNLRTLTWTPAEHFGPDSKCRIRFLETFGGPHLTSLTLGGCRETTLQSALHHPAVLRQLHSLMVELPPLPRTQTQPGLDTTSQVIQELRDIRDLNTPIMNARALHHLTQLPSLAQLWLTWPRSGPSVVLPPHTRLVFPELAVLGMEQLGHQPEGSTFFADIVRAAELPKLVAFTLQTEVRCSAEFLDEVLGTFASHHSATAPRFRSFFLINEGPLDTPSRPPGISLTALRHLYPFTRLVDLNMEITATLDLDDVFLAELSAAWPLLERLVLTRWNRKYRTLTWHQSAPRPGVTLLGLQSLARNCPRLINLTISVDSTRPDTESWTDDLLRYHVPETVHPLCTFNAADSPITNSFAVAWFLAMTFPKLGAVGTDNIAEDFPDDEFGMDDDDDPVELAEMVRLDKLFRGYARRWNALGKLLSQIDEVVRLGVHSYPHMASILRMGHGLWHTSGERMQDGVPGVVAASGDA</sequence>
<gene>
    <name evidence="1" type="ORF">HMN09_00377600</name>
</gene>
<reference evidence="1" key="1">
    <citation type="submission" date="2020-05" db="EMBL/GenBank/DDBJ databases">
        <title>Mycena genomes resolve the evolution of fungal bioluminescence.</title>
        <authorList>
            <person name="Tsai I.J."/>
        </authorList>
    </citation>
    <scope>NUCLEOTIDE SEQUENCE</scope>
    <source>
        <strain evidence="1">110903Hualien_Pintung</strain>
    </source>
</reference>
<comment type="caution">
    <text evidence="1">The sequence shown here is derived from an EMBL/GenBank/DDBJ whole genome shotgun (WGS) entry which is preliminary data.</text>
</comment>
<dbReference type="Gene3D" id="3.80.10.10">
    <property type="entry name" value="Ribonuclease Inhibitor"/>
    <property type="match status" value="1"/>
</dbReference>
<dbReference type="OrthoDB" id="3543113at2759"/>
<protein>
    <recommendedName>
        <fullName evidence="3">F-box domain-containing protein</fullName>
    </recommendedName>
</protein>
<evidence type="ECO:0000313" key="1">
    <source>
        <dbReference type="EMBL" id="KAF7318660.1"/>
    </source>
</evidence>
<dbReference type="AlphaFoldDB" id="A0A8H6TJG5"/>
<evidence type="ECO:0008006" key="3">
    <source>
        <dbReference type="Google" id="ProtNLM"/>
    </source>
</evidence>
<organism evidence="1 2">
    <name type="scientific">Mycena chlorophos</name>
    <name type="common">Agaric fungus</name>
    <name type="synonym">Agaricus chlorophos</name>
    <dbReference type="NCBI Taxonomy" id="658473"/>
    <lineage>
        <taxon>Eukaryota</taxon>
        <taxon>Fungi</taxon>
        <taxon>Dikarya</taxon>
        <taxon>Basidiomycota</taxon>
        <taxon>Agaricomycotina</taxon>
        <taxon>Agaricomycetes</taxon>
        <taxon>Agaricomycetidae</taxon>
        <taxon>Agaricales</taxon>
        <taxon>Marasmiineae</taxon>
        <taxon>Mycenaceae</taxon>
        <taxon>Mycena</taxon>
    </lineage>
</organism>
<evidence type="ECO:0000313" key="2">
    <source>
        <dbReference type="Proteomes" id="UP000613580"/>
    </source>
</evidence>
<dbReference type="Proteomes" id="UP000613580">
    <property type="component" value="Unassembled WGS sequence"/>
</dbReference>
<dbReference type="InterPro" id="IPR032675">
    <property type="entry name" value="LRR_dom_sf"/>
</dbReference>
<accession>A0A8H6TJG5</accession>
<name>A0A8H6TJG5_MYCCL</name>
<dbReference type="EMBL" id="JACAZE010000004">
    <property type="protein sequence ID" value="KAF7318660.1"/>
    <property type="molecule type" value="Genomic_DNA"/>
</dbReference>